<dbReference type="GO" id="GO:0004473">
    <property type="term" value="F:malate dehydrogenase (decarboxylating) (NADP+) activity"/>
    <property type="evidence" value="ECO:0007669"/>
    <property type="project" value="UniProtKB-EC"/>
</dbReference>
<dbReference type="FunFam" id="3.40.50.720:FF:000095">
    <property type="entry name" value="NADP-dependent malic enzyme"/>
    <property type="match status" value="1"/>
</dbReference>
<dbReference type="GO" id="GO:0051287">
    <property type="term" value="F:NAD binding"/>
    <property type="evidence" value="ECO:0007669"/>
    <property type="project" value="InterPro"/>
</dbReference>
<dbReference type="InterPro" id="IPR012188">
    <property type="entry name" value="ME_PTA"/>
</dbReference>
<keyword evidence="6 10" id="KW-0560">Oxidoreductase</keyword>
<dbReference type="EC" id="1.1.1.40" evidence="10"/>
<dbReference type="InterPro" id="IPR012301">
    <property type="entry name" value="Malic_N_dom"/>
</dbReference>
<dbReference type="SMART" id="SM00919">
    <property type="entry name" value="Malic_M"/>
    <property type="match status" value="1"/>
</dbReference>
<dbReference type="InterPro" id="IPR012302">
    <property type="entry name" value="Malic_NAD-bd"/>
</dbReference>
<dbReference type="PANTHER" id="PTHR43237:SF4">
    <property type="entry name" value="NADP-DEPENDENT MALIC ENZYME"/>
    <property type="match status" value="1"/>
</dbReference>
<organism evidence="10">
    <name type="scientific">hydrothermal vent metagenome</name>
    <dbReference type="NCBI Taxonomy" id="652676"/>
    <lineage>
        <taxon>unclassified sequences</taxon>
        <taxon>metagenomes</taxon>
        <taxon>ecological metagenomes</taxon>
    </lineage>
</organism>
<keyword evidence="5" id="KW-0479">Metal-binding</keyword>
<evidence type="ECO:0000256" key="4">
    <source>
        <dbReference type="ARBA" id="ARBA00008756"/>
    </source>
</evidence>
<dbReference type="Pfam" id="PF00390">
    <property type="entry name" value="malic"/>
    <property type="match status" value="1"/>
</dbReference>
<sequence>MADDQKTKDKNEKDQEALDYHQFPTPGKLEICATKPLVTQNDLALAYSPGVAAACTEIYSNPEKVADYTIRSNLVGVITNGSAVLGLGNIGPLASKPVMEGKAVLFKRFSNIDVFDIEINQPDVDKFVDTVVALEPTFGGINLEDIKAPECFDIERRLRERMNIPVFHDDQHGTAIIVTAAILSGLKVVGKKIEDIHLVTSGAGAAALACLNQLVSAGLQRENIIVTDILGVAYKGRKEEMDEWKSVYASDTKARTLREALDGADVFLGLSAPEVLKPDMLKNMTKKPLILALANPTPEILPELAKEARPDALICTGRSDYPNQVNNVLCFPFIFRGALDVGATTINEEMKLACVKALSELVQKEASDDVLRAYGGKPDKFGAEYLIPKPFDPRLVVELSMAVAEAAMVTGVATRPIKDFYAYREKLQHFVNASGFFMRPIMDRVKGSDKKLVYAEGEEFRVLQAAQQVVDNEIARPVLIGNHDAIAENIDKLGLRIREEVDIDIIDPQHNAMLIEYADFYHELMGRKGVTPGGAQHIVKHRHTILAALMLKSGHADAMIAGVVGGFTRSLNNIINVIGKAEGINQASTIVAHVLPSQTVFICDAHVTKNPSISELVETTLLAAAEVRSFGIEPKIALVSHSNFGASKDESAEKMRKALMILHEVEPHLEVEGEMHADAALSEKIRNRLYPHSKLKGVANLLIMPSADAANISMTMLKVLGGGVTIGPILMGMSKSAHVVAQAITVRNLVNMSAVAVEHSMR</sequence>
<dbReference type="EMBL" id="UOFE01000030">
    <property type="protein sequence ID" value="VAW52678.1"/>
    <property type="molecule type" value="Genomic_DNA"/>
</dbReference>
<dbReference type="InterPro" id="IPR015884">
    <property type="entry name" value="Malic_enzyme_CS"/>
</dbReference>
<dbReference type="InterPro" id="IPR042112">
    <property type="entry name" value="P_AcTrfase_dom2"/>
</dbReference>
<dbReference type="InterPro" id="IPR036291">
    <property type="entry name" value="NAD(P)-bd_dom_sf"/>
</dbReference>
<evidence type="ECO:0000256" key="2">
    <source>
        <dbReference type="ARBA" id="ARBA00001946"/>
    </source>
</evidence>
<comment type="similarity">
    <text evidence="4">In the C-terminal section; belongs to the phosphate acetyltransferase and butyryltransferase family.</text>
</comment>
<dbReference type="Gene3D" id="3.40.50.10380">
    <property type="entry name" value="Malic enzyme, N-terminal domain"/>
    <property type="match status" value="1"/>
</dbReference>
<feature type="domain" description="Malic enzyme N-terminal" evidence="9">
    <location>
        <begin position="26"/>
        <end position="159"/>
    </location>
</feature>
<evidence type="ECO:0000256" key="6">
    <source>
        <dbReference type="ARBA" id="ARBA00023002"/>
    </source>
</evidence>
<dbReference type="GO" id="GO:0006108">
    <property type="term" value="P:malate metabolic process"/>
    <property type="evidence" value="ECO:0007669"/>
    <property type="project" value="InterPro"/>
</dbReference>
<accession>A0A3B0W9R6</accession>
<comment type="cofactor">
    <cofactor evidence="1">
        <name>Mn(2+)</name>
        <dbReference type="ChEBI" id="CHEBI:29035"/>
    </cofactor>
</comment>
<dbReference type="PROSITE" id="PS00331">
    <property type="entry name" value="MALIC_ENZYMES"/>
    <property type="match status" value="1"/>
</dbReference>
<comment type="similarity">
    <text evidence="3">In the N-terminal section; belongs to the malic enzymes family.</text>
</comment>
<dbReference type="SMART" id="SM01274">
    <property type="entry name" value="malic"/>
    <property type="match status" value="1"/>
</dbReference>
<evidence type="ECO:0000259" key="9">
    <source>
        <dbReference type="SMART" id="SM01274"/>
    </source>
</evidence>
<evidence type="ECO:0000256" key="5">
    <source>
        <dbReference type="ARBA" id="ARBA00022723"/>
    </source>
</evidence>
<reference evidence="10" key="1">
    <citation type="submission" date="2018-06" db="EMBL/GenBank/DDBJ databases">
        <authorList>
            <person name="Zhirakovskaya E."/>
        </authorList>
    </citation>
    <scope>NUCLEOTIDE SEQUENCE</scope>
</reference>
<dbReference type="SUPFAM" id="SSF51735">
    <property type="entry name" value="NAD(P)-binding Rossmann-fold domains"/>
    <property type="match status" value="1"/>
</dbReference>
<dbReference type="GO" id="GO:0046872">
    <property type="term" value="F:metal ion binding"/>
    <property type="evidence" value="ECO:0007669"/>
    <property type="project" value="UniProtKB-KW"/>
</dbReference>
<evidence type="ECO:0000256" key="3">
    <source>
        <dbReference type="ARBA" id="ARBA00007686"/>
    </source>
</evidence>
<dbReference type="SUPFAM" id="SSF53659">
    <property type="entry name" value="Isocitrate/Isopropylmalate dehydrogenase-like"/>
    <property type="match status" value="1"/>
</dbReference>
<dbReference type="InterPro" id="IPR002505">
    <property type="entry name" value="PTA_PTB"/>
</dbReference>
<dbReference type="InterPro" id="IPR046346">
    <property type="entry name" value="Aminoacid_DH-like_N_sf"/>
</dbReference>
<dbReference type="FunFam" id="3.40.50.10380:FF:000003">
    <property type="entry name" value="NADP-dependent malic enzyme"/>
    <property type="match status" value="1"/>
</dbReference>
<proteinExistence type="inferred from homology"/>
<name>A0A3B0W9R6_9ZZZZ</name>
<dbReference type="GO" id="GO:0016746">
    <property type="term" value="F:acyltransferase activity"/>
    <property type="evidence" value="ECO:0007669"/>
    <property type="project" value="InterPro"/>
</dbReference>
<dbReference type="AlphaFoldDB" id="A0A3B0W9R6"/>
<dbReference type="InterPro" id="IPR051674">
    <property type="entry name" value="Malate_Decarboxylase"/>
</dbReference>
<feature type="domain" description="Malic enzyme NAD-binding" evidence="8">
    <location>
        <begin position="171"/>
        <end position="408"/>
    </location>
</feature>
<dbReference type="InterPro" id="IPR037062">
    <property type="entry name" value="Malic_N_dom_sf"/>
</dbReference>
<dbReference type="InterPro" id="IPR045213">
    <property type="entry name" value="Malic_NAD-bd_bact_type"/>
</dbReference>
<dbReference type="SUPFAM" id="SSF53223">
    <property type="entry name" value="Aminoacid dehydrogenase-like, N-terminal domain"/>
    <property type="match status" value="1"/>
</dbReference>
<dbReference type="Pfam" id="PF03949">
    <property type="entry name" value="Malic_M"/>
    <property type="match status" value="1"/>
</dbReference>
<protein>
    <submittedName>
        <fullName evidence="10">NADP-dependent malic enzyme</fullName>
        <ecNumber evidence="10">1.1.1.40</ecNumber>
    </submittedName>
</protein>
<dbReference type="Gene3D" id="3.40.50.720">
    <property type="entry name" value="NAD(P)-binding Rossmann-like Domain"/>
    <property type="match status" value="1"/>
</dbReference>
<evidence type="ECO:0000259" key="8">
    <source>
        <dbReference type="SMART" id="SM00919"/>
    </source>
</evidence>
<evidence type="ECO:0000256" key="1">
    <source>
        <dbReference type="ARBA" id="ARBA00001936"/>
    </source>
</evidence>
<dbReference type="InterPro" id="IPR042113">
    <property type="entry name" value="P_AcTrfase_dom1"/>
</dbReference>
<evidence type="ECO:0000313" key="10">
    <source>
        <dbReference type="EMBL" id="VAW52678.1"/>
    </source>
</evidence>
<dbReference type="Gene3D" id="3.40.50.10950">
    <property type="match status" value="1"/>
</dbReference>
<gene>
    <name evidence="10" type="ORF">MNBD_GAMMA05-489</name>
</gene>
<dbReference type="PANTHER" id="PTHR43237">
    <property type="entry name" value="NADP-DEPENDENT MALIC ENZYME"/>
    <property type="match status" value="1"/>
</dbReference>
<dbReference type="CDD" id="cd05311">
    <property type="entry name" value="NAD_bind_2_malic_enz"/>
    <property type="match status" value="1"/>
</dbReference>
<dbReference type="PIRSF" id="PIRSF036684">
    <property type="entry name" value="ME_PTA"/>
    <property type="match status" value="1"/>
</dbReference>
<evidence type="ECO:0000256" key="7">
    <source>
        <dbReference type="ARBA" id="ARBA00023268"/>
    </source>
</evidence>
<dbReference type="Gene3D" id="3.40.50.10750">
    <property type="entry name" value="Isocitrate/Isopropylmalate dehydrogenase-like"/>
    <property type="match status" value="1"/>
</dbReference>
<comment type="cofactor">
    <cofactor evidence="2">
        <name>Mg(2+)</name>
        <dbReference type="ChEBI" id="CHEBI:18420"/>
    </cofactor>
</comment>
<dbReference type="Pfam" id="PF01515">
    <property type="entry name" value="PTA_PTB"/>
    <property type="match status" value="1"/>
</dbReference>
<keyword evidence="7" id="KW-0511">Multifunctional enzyme</keyword>